<dbReference type="Proteomes" id="UP000326924">
    <property type="component" value="Unassembled WGS sequence"/>
</dbReference>
<organism evidence="2 3">
    <name type="scientific">Sphaerosporella brunnea</name>
    <dbReference type="NCBI Taxonomy" id="1250544"/>
    <lineage>
        <taxon>Eukaryota</taxon>
        <taxon>Fungi</taxon>
        <taxon>Dikarya</taxon>
        <taxon>Ascomycota</taxon>
        <taxon>Pezizomycotina</taxon>
        <taxon>Pezizomycetes</taxon>
        <taxon>Pezizales</taxon>
        <taxon>Pyronemataceae</taxon>
        <taxon>Sphaerosporella</taxon>
    </lineage>
</organism>
<reference evidence="2 3" key="1">
    <citation type="submission" date="2019-09" db="EMBL/GenBank/DDBJ databases">
        <title>Draft genome of the ectomycorrhizal ascomycete Sphaerosporella brunnea.</title>
        <authorList>
            <consortium name="DOE Joint Genome Institute"/>
            <person name="Benucci G.M."/>
            <person name="Marozzi G."/>
            <person name="Antonielli L."/>
            <person name="Sanchez S."/>
            <person name="Marco P."/>
            <person name="Wang X."/>
            <person name="Falini L.B."/>
            <person name="Barry K."/>
            <person name="Haridas S."/>
            <person name="Lipzen A."/>
            <person name="Labutti K."/>
            <person name="Grigoriev I.V."/>
            <person name="Murat C."/>
            <person name="Martin F."/>
            <person name="Albertini E."/>
            <person name="Donnini D."/>
            <person name="Bonito G."/>
        </authorList>
    </citation>
    <scope>NUCLEOTIDE SEQUENCE [LARGE SCALE GENOMIC DNA]</scope>
    <source>
        <strain evidence="2 3">Sb_GMNB300</strain>
    </source>
</reference>
<name>A0A5J5EEB6_9PEZI</name>
<protein>
    <submittedName>
        <fullName evidence="2">Uncharacterized protein</fullName>
    </submittedName>
</protein>
<comment type="caution">
    <text evidence="2">The sequence shown here is derived from an EMBL/GenBank/DDBJ whole genome shotgun (WGS) entry which is preliminary data.</text>
</comment>
<keyword evidence="3" id="KW-1185">Reference proteome</keyword>
<dbReference type="InParanoid" id="A0A5J5EEB6"/>
<gene>
    <name evidence="2" type="ORF">FN846DRAFT_537708</name>
</gene>
<evidence type="ECO:0000256" key="1">
    <source>
        <dbReference type="SAM" id="MobiDB-lite"/>
    </source>
</evidence>
<dbReference type="AlphaFoldDB" id="A0A5J5EEB6"/>
<accession>A0A5J5EEB6</accession>
<feature type="region of interest" description="Disordered" evidence="1">
    <location>
        <begin position="103"/>
        <end position="129"/>
    </location>
</feature>
<proteinExistence type="predicted"/>
<evidence type="ECO:0000313" key="2">
    <source>
        <dbReference type="EMBL" id="KAA8893377.1"/>
    </source>
</evidence>
<sequence>MRLVPSDVSVFRITSPRAADVALVYFIFFRLIFPFRCTVRLTDMSERPAGRDSLLLLSISFEAGIGRRPRRQVPRCVPAVEPSRWSSGFESHEIHDQDCNSFRATTAHPSSHAKRGPGKTLVTSAPKPKGSMSQEYTSCISGGRRQACIDAALHQASIAVAYLTHAPPHLSPKKQPTASVLSRRSEPWCDMLLSMQQLAEGARRVATAARRHPSWTHDGNDAGFPVHVK</sequence>
<dbReference type="EMBL" id="VXIS01000453">
    <property type="protein sequence ID" value="KAA8893377.1"/>
    <property type="molecule type" value="Genomic_DNA"/>
</dbReference>
<evidence type="ECO:0000313" key="3">
    <source>
        <dbReference type="Proteomes" id="UP000326924"/>
    </source>
</evidence>